<accession>A0A482MI82</accession>
<gene>
    <name evidence="1" type="ORF">CPT_MTx_068</name>
</gene>
<organism evidence="1 2">
    <name type="scientific">Serratia phage MTx</name>
    <dbReference type="NCBI Taxonomy" id="2557553"/>
    <lineage>
        <taxon>Viruses</taxon>
        <taxon>Duplodnaviria</taxon>
        <taxon>Heunggongvirae</taxon>
        <taxon>Uroviricota</taxon>
        <taxon>Caudoviricetes</taxon>
        <taxon>Lindbergviridae</taxon>
        <taxon>Myosmarvirus</taxon>
        <taxon>Myosmarvirus MTx</taxon>
    </lineage>
</organism>
<reference evidence="2" key="1">
    <citation type="submission" date="2019-03" db="EMBL/GenBank/DDBJ databases">
        <title>Complete Genome Sequence of Serratia marcescens Myophage MTx.</title>
        <authorList>
            <person name="Graham K."/>
            <person name="Freeman M."/>
            <person name="Newkirk H."/>
            <person name="Liu M."/>
            <person name="Ramsey J."/>
            <person name="Cahill J."/>
        </authorList>
    </citation>
    <scope>NUCLEOTIDE SEQUENCE [LARGE SCALE GENOMIC DNA]</scope>
</reference>
<evidence type="ECO:0000313" key="1">
    <source>
        <dbReference type="EMBL" id="QBQ72374.1"/>
    </source>
</evidence>
<evidence type="ECO:0000313" key="2">
    <source>
        <dbReference type="Proteomes" id="UP000309130"/>
    </source>
</evidence>
<protein>
    <submittedName>
        <fullName evidence="1">Uncharacterized protein</fullName>
    </submittedName>
</protein>
<keyword evidence="2" id="KW-1185">Reference proteome</keyword>
<dbReference type="EMBL" id="MK618717">
    <property type="protein sequence ID" value="QBQ72374.1"/>
    <property type="molecule type" value="Genomic_DNA"/>
</dbReference>
<dbReference type="Proteomes" id="UP000309130">
    <property type="component" value="Segment"/>
</dbReference>
<proteinExistence type="predicted"/>
<sequence length="133" mass="15016">MTEEQLAWNSLKSALEGRIKATRIENMLGEATPDINATNRRGTTFWTELKALKAWPKRETTAPLKGHFEKGQLSFLRSHISWKGKGFVLLRVASREWYLLDPKADLEACNKQGIIDASLAIGKENVISYLESI</sequence>
<name>A0A482MI82_9CAUD</name>